<dbReference type="EMBL" id="JAVRJZ010000020">
    <property type="protein sequence ID" value="KAK2705705.1"/>
    <property type="molecule type" value="Genomic_DNA"/>
</dbReference>
<evidence type="ECO:0000313" key="2">
    <source>
        <dbReference type="EMBL" id="KAK2705705.1"/>
    </source>
</evidence>
<feature type="compositionally biased region" description="Polar residues" evidence="1">
    <location>
        <begin position="152"/>
        <end position="187"/>
    </location>
</feature>
<gene>
    <name evidence="2" type="ORF">QYM36_015920</name>
</gene>
<evidence type="ECO:0000256" key="1">
    <source>
        <dbReference type="SAM" id="MobiDB-lite"/>
    </source>
</evidence>
<organism evidence="2 3">
    <name type="scientific">Artemia franciscana</name>
    <name type="common">Brine shrimp</name>
    <name type="synonym">Artemia sanfranciscana</name>
    <dbReference type="NCBI Taxonomy" id="6661"/>
    <lineage>
        <taxon>Eukaryota</taxon>
        <taxon>Metazoa</taxon>
        <taxon>Ecdysozoa</taxon>
        <taxon>Arthropoda</taxon>
        <taxon>Crustacea</taxon>
        <taxon>Branchiopoda</taxon>
        <taxon>Anostraca</taxon>
        <taxon>Artemiidae</taxon>
        <taxon>Artemia</taxon>
    </lineage>
</organism>
<proteinExistence type="predicted"/>
<accession>A0AA88L2T5</accession>
<protein>
    <submittedName>
        <fullName evidence="2">Uncharacterized protein</fullName>
    </submittedName>
</protein>
<reference evidence="2" key="1">
    <citation type="submission" date="2023-07" db="EMBL/GenBank/DDBJ databases">
        <title>Chromosome-level genome assembly of Artemia franciscana.</title>
        <authorList>
            <person name="Jo E."/>
        </authorList>
    </citation>
    <scope>NUCLEOTIDE SEQUENCE</scope>
    <source>
        <tissue evidence="2">Whole body</tissue>
    </source>
</reference>
<name>A0AA88L2T5_ARTSF</name>
<evidence type="ECO:0000313" key="3">
    <source>
        <dbReference type="Proteomes" id="UP001187531"/>
    </source>
</evidence>
<feature type="compositionally biased region" description="Pro residues" evidence="1">
    <location>
        <begin position="124"/>
        <end position="136"/>
    </location>
</feature>
<dbReference type="Proteomes" id="UP001187531">
    <property type="component" value="Unassembled WGS sequence"/>
</dbReference>
<keyword evidence="3" id="KW-1185">Reference proteome</keyword>
<dbReference type="AlphaFoldDB" id="A0AA88L2T5"/>
<comment type="caution">
    <text evidence="2">The sequence shown here is derived from an EMBL/GenBank/DDBJ whole genome shotgun (WGS) entry which is preliminary data.</text>
</comment>
<sequence>MPMPPDVTSPLLTESGLLLSQLPSDTPGICRGTALPPRRTGLSLPVKPPGCPTYGANVQHPPPLKNSFIPPGTRPQTVLYLPPVGSPRPNSKGGIPPPLTNSIRPLPALPSGPQGSNSGGVLPPSGPKLPLPPKSPGYPKALSGAQPPLTPKNPSFLSRNVPPTLSPVQPIGSSSLAVSSMPPATQK</sequence>
<feature type="region of interest" description="Disordered" evidence="1">
    <location>
        <begin position="20"/>
        <end position="187"/>
    </location>
</feature>